<dbReference type="SUPFAM" id="SSF54236">
    <property type="entry name" value="Ubiquitin-like"/>
    <property type="match status" value="1"/>
</dbReference>
<protein>
    <recommendedName>
        <fullName evidence="5">BCL2-associated athanogene 6</fullName>
    </recommendedName>
</protein>
<feature type="compositionally biased region" description="Polar residues" evidence="6">
    <location>
        <begin position="758"/>
        <end position="768"/>
    </location>
</feature>
<feature type="compositionally biased region" description="Basic and acidic residues" evidence="6">
    <location>
        <begin position="1260"/>
        <end position="1272"/>
    </location>
</feature>
<name>A0AAN8F8W2_TRICO</name>
<accession>A0AAN8F8W2</accession>
<dbReference type="PANTHER" id="PTHR10677">
    <property type="entry name" value="UBIQUILIN"/>
    <property type="match status" value="1"/>
</dbReference>
<dbReference type="GO" id="GO:0006511">
    <property type="term" value="P:ubiquitin-dependent protein catabolic process"/>
    <property type="evidence" value="ECO:0007669"/>
    <property type="project" value="TreeGrafter"/>
</dbReference>
<dbReference type="InterPro" id="IPR021925">
    <property type="entry name" value="BAG6"/>
</dbReference>
<dbReference type="PANTHER" id="PTHR10677:SF3">
    <property type="entry name" value="FI07626P-RELATED"/>
    <property type="match status" value="1"/>
</dbReference>
<dbReference type="GO" id="GO:0031593">
    <property type="term" value="F:polyubiquitin modification-dependent protein binding"/>
    <property type="evidence" value="ECO:0007669"/>
    <property type="project" value="TreeGrafter"/>
</dbReference>
<feature type="compositionally biased region" description="Polar residues" evidence="6">
    <location>
        <begin position="962"/>
        <end position="976"/>
    </location>
</feature>
<feature type="region of interest" description="Disordered" evidence="6">
    <location>
        <begin position="746"/>
        <end position="787"/>
    </location>
</feature>
<keyword evidence="4" id="KW-0156">Chromatin regulator</keyword>
<dbReference type="Pfam" id="PF12057">
    <property type="entry name" value="BAG6"/>
    <property type="match status" value="1"/>
</dbReference>
<organism evidence="8 9">
    <name type="scientific">Trichostrongylus colubriformis</name>
    <name type="common">Black scour worm</name>
    <dbReference type="NCBI Taxonomy" id="6319"/>
    <lineage>
        <taxon>Eukaryota</taxon>
        <taxon>Metazoa</taxon>
        <taxon>Ecdysozoa</taxon>
        <taxon>Nematoda</taxon>
        <taxon>Chromadorea</taxon>
        <taxon>Rhabditida</taxon>
        <taxon>Rhabditina</taxon>
        <taxon>Rhabditomorpha</taxon>
        <taxon>Strongyloidea</taxon>
        <taxon>Trichostrongylidae</taxon>
        <taxon>Trichostrongylus</taxon>
    </lineage>
</organism>
<dbReference type="Proteomes" id="UP001331761">
    <property type="component" value="Unassembled WGS sequence"/>
</dbReference>
<dbReference type="GO" id="GO:0005829">
    <property type="term" value="C:cytosol"/>
    <property type="evidence" value="ECO:0007669"/>
    <property type="project" value="TreeGrafter"/>
</dbReference>
<evidence type="ECO:0000313" key="9">
    <source>
        <dbReference type="Proteomes" id="UP001331761"/>
    </source>
</evidence>
<dbReference type="SMART" id="SM00213">
    <property type="entry name" value="UBQ"/>
    <property type="match status" value="1"/>
</dbReference>
<feature type="region of interest" description="Disordered" evidence="6">
    <location>
        <begin position="624"/>
        <end position="654"/>
    </location>
</feature>
<comment type="subcellular location">
    <subcellularLocation>
        <location evidence="1">Secreted</location>
        <location evidence="1">Extracellular exosome</location>
    </subcellularLocation>
</comment>
<dbReference type="PROSITE" id="PS50053">
    <property type="entry name" value="UBIQUITIN_2"/>
    <property type="match status" value="1"/>
</dbReference>
<evidence type="ECO:0000256" key="2">
    <source>
        <dbReference type="ARBA" id="ARBA00022525"/>
    </source>
</evidence>
<dbReference type="InterPro" id="IPR000626">
    <property type="entry name" value="Ubiquitin-like_dom"/>
</dbReference>
<gene>
    <name evidence="8" type="ORF">GCK32_002245</name>
</gene>
<evidence type="ECO:0000256" key="6">
    <source>
        <dbReference type="SAM" id="MobiDB-lite"/>
    </source>
</evidence>
<feature type="compositionally biased region" description="Low complexity" evidence="6">
    <location>
        <begin position="746"/>
        <end position="757"/>
    </location>
</feature>
<dbReference type="GO" id="GO:0006325">
    <property type="term" value="P:chromatin organization"/>
    <property type="evidence" value="ECO:0007669"/>
    <property type="project" value="UniProtKB-KW"/>
</dbReference>
<dbReference type="Gene3D" id="3.10.20.90">
    <property type="entry name" value="Phosphatidylinositol 3-kinase Catalytic Subunit, Chain A, domain 1"/>
    <property type="match status" value="1"/>
</dbReference>
<dbReference type="EMBL" id="WIXE01025745">
    <property type="protein sequence ID" value="KAK5964480.1"/>
    <property type="molecule type" value="Genomic_DNA"/>
</dbReference>
<evidence type="ECO:0000313" key="8">
    <source>
        <dbReference type="EMBL" id="KAK5964480.1"/>
    </source>
</evidence>
<dbReference type="InterPro" id="IPR029071">
    <property type="entry name" value="Ubiquitin-like_domsf"/>
</dbReference>
<evidence type="ECO:0000256" key="1">
    <source>
        <dbReference type="ARBA" id="ARBA00004550"/>
    </source>
</evidence>
<dbReference type="GO" id="GO:0006915">
    <property type="term" value="P:apoptotic process"/>
    <property type="evidence" value="ECO:0007669"/>
    <property type="project" value="UniProtKB-KW"/>
</dbReference>
<feature type="region of interest" description="Disordered" evidence="6">
    <location>
        <begin position="900"/>
        <end position="923"/>
    </location>
</feature>
<feature type="compositionally biased region" description="Pro residues" evidence="6">
    <location>
        <begin position="496"/>
        <end position="505"/>
    </location>
</feature>
<evidence type="ECO:0000256" key="3">
    <source>
        <dbReference type="ARBA" id="ARBA00022703"/>
    </source>
</evidence>
<feature type="region of interest" description="Disordered" evidence="6">
    <location>
        <begin position="1247"/>
        <end position="1295"/>
    </location>
</feature>
<dbReference type="Pfam" id="PF00240">
    <property type="entry name" value="ubiquitin"/>
    <property type="match status" value="1"/>
</dbReference>
<comment type="caution">
    <text evidence="8">The sequence shown here is derived from an EMBL/GenBank/DDBJ whole genome shotgun (WGS) entry which is preliminary data.</text>
</comment>
<sequence length="1432" mass="158037">MRMNIRLKIMDQTDHPFEVDDQTLLSDFRLQVAERLHISPDRQRMIFAGHVLKNENSTLSACGLRDGHVVHLVERPADMPLLPVQNEQSDVDSHADHHHHHHHGRFFPMFGPQRNERERITYVVPFERSGILTDNARVEELVRSAISNIPYLTPDQSSRFDVHWENDQTLHISLPALRNPHIASPALERVSLIGTLLDQVAHFRSVVEAEDGLVDRIDEFLKGWHMCDPGNTTAMNEQVRSVAVALERESISRSRLIDTYSSEDAGEEESDEHAARYETVAETDGNPGYVMRHAITQDLVDILRRLRNEEEALRPHLIRFERILNSRMLYDIDDAEHTDTDYRANFFTVYMEHIQRVLHRLSHAWHLTSDLSVYLHTPMPRRLLPNYQQFRLLPPTEGEIVLVFNSAPQTATSEAASNQVVPTWRCLSLPPPGVDVQELSSDEIRIIGMNPTIRRMQQMGIAVPIPVPTPGQTGGPPGHMMAPRRFWPPGRSRPVPWNPRQPPPGAGVGMAPLRHEAAGPPGLGGAVLNSLSTGQHRSSAQSQDVPQMFHGGTDGTSSSHGTASLQSVEEALVSALEGGLPSLESSNPYERVMRRLLQASYDENVDIANILHNSSVLQALWHGSTRSENGTSGGSSPRNTSSRHPRIPVPSLGSLARGVITQSGGDVPFMSEVISNIMRNNGLGSSLPPQVDVIVEYGDAGQHSGVGQGQSQVLNMAMGGMIDAHGRQPAAVGYHVEVHQFDIFSHSSEQENSSQNHGNVSNPPSSRNDPGHSRQPPSGPPGGFPFLMSGMGFPSEMRLTSPRQDVVNVDPFVSCTSRFTDVQRVLRNSHPSPPSQLSPYRRLMGDAANSLADRRLTSIDAYERVMVALNSLGHVVMSDEDNFENFMQLAVRSALSQMVHNDQDRNSQNARGNGGRIFPAGQSVQLPGGGEIVQATVSAPILVHAEVEEHPDVHSEAAGDHSGSSSLSVPNGNHQQYDFIPRDEEGRNILTEMANTMAVGLDTRVSTILDASHAPASMLRPGNGAGVLAHLEALLLNFATLGDLANIINGNMTPLESHRSHFRAHVIENQLNGNSTPSAEDLLSASVRLAALISSISSVICAAGGELERDWNGRRMNISATVHNVEVATIQRLLRALLDRNISDAEFSHRIQNALRDYARHLVALGNHSFVSADQTAYVRIVYEVLMRADRSAGNGDANLARLLHLRNCILPRVAAFLREEGRFPNLDEIPSRLFVWNVVDEDQRQECSSGRGGSSWSSDHVEDAKDTHTVETEPSTSRGCTAMSHSTQSVVGRGETESRAQFGNYDGSWQQSFPGWVQLIERDILSGQTNPRQLRNPSDIYQSAHPEQARRQMVSEDVSGEDALLSALRETVDNAFHGNIPAAVETNLNSTSATSAFSELVDLAIQRRIQEDHDYDPSRYPAIDRRYTRRY</sequence>
<keyword evidence="3" id="KW-0053">Apoptosis</keyword>
<feature type="compositionally biased region" description="Polar residues" evidence="6">
    <location>
        <begin position="624"/>
        <end position="640"/>
    </location>
</feature>
<evidence type="ECO:0000259" key="7">
    <source>
        <dbReference type="PROSITE" id="PS50053"/>
    </source>
</evidence>
<evidence type="ECO:0000256" key="4">
    <source>
        <dbReference type="ARBA" id="ARBA00022853"/>
    </source>
</evidence>
<feature type="compositionally biased region" description="Polar residues" evidence="6">
    <location>
        <begin position="900"/>
        <end position="911"/>
    </location>
</feature>
<feature type="compositionally biased region" description="Basic and acidic residues" evidence="6">
    <location>
        <begin position="950"/>
        <end position="959"/>
    </location>
</feature>
<reference evidence="8 9" key="1">
    <citation type="submission" date="2019-10" db="EMBL/GenBank/DDBJ databases">
        <title>Assembly and Annotation for the nematode Trichostrongylus colubriformis.</title>
        <authorList>
            <person name="Martin J."/>
        </authorList>
    </citation>
    <scope>NUCLEOTIDE SEQUENCE [LARGE SCALE GENOMIC DNA]</scope>
    <source>
        <strain evidence="8">G859</strain>
        <tissue evidence="8">Whole worm</tissue>
    </source>
</reference>
<feature type="compositionally biased region" description="Polar residues" evidence="6">
    <location>
        <begin position="529"/>
        <end position="545"/>
    </location>
</feature>
<keyword evidence="2" id="KW-0964">Secreted</keyword>
<feature type="domain" description="Ubiquitin-like" evidence="7">
    <location>
        <begin position="3"/>
        <end position="75"/>
    </location>
</feature>
<feature type="compositionally biased region" description="Basic residues" evidence="6">
    <location>
        <begin position="96"/>
        <end position="105"/>
    </location>
</feature>
<dbReference type="InterPro" id="IPR015496">
    <property type="entry name" value="Ubiquilin"/>
</dbReference>
<feature type="region of interest" description="Disordered" evidence="6">
    <location>
        <begin position="87"/>
        <end position="110"/>
    </location>
</feature>
<dbReference type="GO" id="GO:0005576">
    <property type="term" value="C:extracellular region"/>
    <property type="evidence" value="ECO:0007669"/>
    <property type="project" value="UniProtKB-SubCell"/>
</dbReference>
<evidence type="ECO:0000256" key="5">
    <source>
        <dbReference type="ARBA" id="ARBA00030033"/>
    </source>
</evidence>
<keyword evidence="9" id="KW-1185">Reference proteome</keyword>
<feature type="region of interest" description="Disordered" evidence="6">
    <location>
        <begin position="950"/>
        <end position="976"/>
    </location>
</feature>
<feature type="compositionally biased region" description="Polar residues" evidence="6">
    <location>
        <begin position="1273"/>
        <end position="1291"/>
    </location>
</feature>
<feature type="region of interest" description="Disordered" evidence="6">
    <location>
        <begin position="490"/>
        <end position="562"/>
    </location>
</feature>
<proteinExistence type="predicted"/>